<dbReference type="Pfam" id="PF11104">
    <property type="entry name" value="PilM_2"/>
    <property type="match status" value="1"/>
</dbReference>
<organism evidence="1">
    <name type="scientific">marine metagenome</name>
    <dbReference type="NCBI Taxonomy" id="408172"/>
    <lineage>
        <taxon>unclassified sequences</taxon>
        <taxon>metagenomes</taxon>
        <taxon>ecological metagenomes</taxon>
    </lineage>
</organism>
<dbReference type="AlphaFoldDB" id="A0A381UP98"/>
<gene>
    <name evidence="1" type="ORF">METZ01_LOCUS82001</name>
</gene>
<dbReference type="SUPFAM" id="SSF53067">
    <property type="entry name" value="Actin-like ATPase domain"/>
    <property type="match status" value="2"/>
</dbReference>
<proteinExistence type="predicted"/>
<protein>
    <recommendedName>
        <fullName evidence="2">SHS2 domain-containing protein</fullName>
    </recommendedName>
</protein>
<dbReference type="InterPro" id="IPR005883">
    <property type="entry name" value="PilM"/>
</dbReference>
<accession>A0A381UP98</accession>
<dbReference type="PANTHER" id="PTHR32432:SF3">
    <property type="entry name" value="ETHANOLAMINE UTILIZATION PROTEIN EUTJ"/>
    <property type="match status" value="1"/>
</dbReference>
<dbReference type="NCBIfam" id="TIGR01175">
    <property type="entry name" value="pilM"/>
    <property type="match status" value="1"/>
</dbReference>
<dbReference type="InterPro" id="IPR043129">
    <property type="entry name" value="ATPase_NBD"/>
</dbReference>
<dbReference type="PIRSF" id="PIRSF019169">
    <property type="entry name" value="PilM"/>
    <property type="match status" value="1"/>
</dbReference>
<evidence type="ECO:0008006" key="2">
    <source>
        <dbReference type="Google" id="ProtNLM"/>
    </source>
</evidence>
<dbReference type="CDD" id="cd24049">
    <property type="entry name" value="ASKHA_NBD_PilM"/>
    <property type="match status" value="1"/>
</dbReference>
<dbReference type="EMBL" id="UINC01006705">
    <property type="protein sequence ID" value="SVA29147.1"/>
    <property type="molecule type" value="Genomic_DNA"/>
</dbReference>
<dbReference type="Gene3D" id="3.30.1490.300">
    <property type="match status" value="1"/>
</dbReference>
<dbReference type="PANTHER" id="PTHR32432">
    <property type="entry name" value="CELL DIVISION PROTEIN FTSA-RELATED"/>
    <property type="match status" value="1"/>
</dbReference>
<evidence type="ECO:0000313" key="1">
    <source>
        <dbReference type="EMBL" id="SVA29147.1"/>
    </source>
</evidence>
<sequence>MATIGLDIGRHSVKMVALEKTKEDFKIVDVGFRMVPEQNQAYDPERIDQPLWVMAVKELMRQQGINPKRVRNLVTGINGVHASVKQITTLDMPEEELRSSMVFEARKHIPMDGTDAVIDYQIFGQNSKEVDKIDIGLVAATKGVLNHHLGLLKECGFKPGIVDVDPIAITNAFSHCKGMDEDGVVVLLDIGAVSTSLVVWGNQEQYFTRDIPIGAHDFVKELAERKDKSYLDAQDLLIHEGVRASSAKTESDSANMISVADRTVYDSLAEDIRRSLRFYAKTTGQSFFLKIFLSGGGAATPGLDEFINEKLNVPVDIFNPFEALPGSDEIEIPNPAQYAVAMGLSLRGGIS</sequence>
<dbReference type="InterPro" id="IPR050696">
    <property type="entry name" value="FtsA/MreB"/>
</dbReference>
<dbReference type="Gene3D" id="3.30.420.40">
    <property type="match status" value="2"/>
</dbReference>
<name>A0A381UP98_9ZZZZ</name>
<reference evidence="1" key="1">
    <citation type="submission" date="2018-05" db="EMBL/GenBank/DDBJ databases">
        <authorList>
            <person name="Lanie J.A."/>
            <person name="Ng W.-L."/>
            <person name="Kazmierczak K.M."/>
            <person name="Andrzejewski T.M."/>
            <person name="Davidsen T.M."/>
            <person name="Wayne K.J."/>
            <person name="Tettelin H."/>
            <person name="Glass J.I."/>
            <person name="Rusch D."/>
            <person name="Podicherti R."/>
            <person name="Tsui H.-C.T."/>
            <person name="Winkler M.E."/>
        </authorList>
    </citation>
    <scope>NUCLEOTIDE SEQUENCE</scope>
</reference>